<dbReference type="PANTHER" id="PTHR48069:SF3">
    <property type="entry name" value="DIHYDROFOLATE REDUCTASE"/>
    <property type="match status" value="1"/>
</dbReference>
<evidence type="ECO:0000256" key="4">
    <source>
        <dbReference type="ARBA" id="ARBA00022563"/>
    </source>
</evidence>
<evidence type="ECO:0000256" key="7">
    <source>
        <dbReference type="ARBA" id="ARBA00025067"/>
    </source>
</evidence>
<dbReference type="GO" id="GO:0046654">
    <property type="term" value="P:tetrahydrofolate biosynthetic process"/>
    <property type="evidence" value="ECO:0007669"/>
    <property type="project" value="UniProtKB-UniPathway"/>
</dbReference>
<dbReference type="InterPro" id="IPR012259">
    <property type="entry name" value="DHFR"/>
</dbReference>
<comment type="pathway">
    <text evidence="1 8">Cofactor biosynthesis; tetrahydrofolate biosynthesis; 5,6,7,8-tetrahydrofolate from 7,8-dihydrofolate: step 1/1.</text>
</comment>
<keyword evidence="12" id="KW-1185">Reference proteome</keyword>
<dbReference type="OrthoDB" id="9804315at2"/>
<keyword evidence="6 8" id="KW-0560">Oxidoreductase</keyword>
<dbReference type="GO" id="GO:0046655">
    <property type="term" value="P:folic acid metabolic process"/>
    <property type="evidence" value="ECO:0007669"/>
    <property type="project" value="TreeGrafter"/>
</dbReference>
<dbReference type="EC" id="1.5.1.3" evidence="3 8"/>
<comment type="similarity">
    <text evidence="2 8 9">Belongs to the dihydrofolate reductase family.</text>
</comment>
<organism evidence="11 12">
    <name type="scientific">Marinicauda salina</name>
    <dbReference type="NCBI Taxonomy" id="2135793"/>
    <lineage>
        <taxon>Bacteria</taxon>
        <taxon>Pseudomonadati</taxon>
        <taxon>Pseudomonadota</taxon>
        <taxon>Alphaproteobacteria</taxon>
        <taxon>Maricaulales</taxon>
        <taxon>Maricaulaceae</taxon>
        <taxon>Marinicauda</taxon>
    </lineage>
</organism>
<dbReference type="Gene3D" id="3.40.430.10">
    <property type="entry name" value="Dihydrofolate Reductase, subunit A"/>
    <property type="match status" value="1"/>
</dbReference>
<evidence type="ECO:0000256" key="9">
    <source>
        <dbReference type="RuleBase" id="RU004474"/>
    </source>
</evidence>
<comment type="caution">
    <text evidence="11">The sequence shown here is derived from an EMBL/GenBank/DDBJ whole genome shotgun (WGS) entry which is preliminary data.</text>
</comment>
<dbReference type="CDD" id="cd00209">
    <property type="entry name" value="DHFR"/>
    <property type="match status" value="1"/>
</dbReference>
<sequence length="168" mass="18260">MKLAFVVARGSNGVIGAGGDLPWRLRSDLKRFKEITMGKPIVMGRKTWESLPRKPLPGRANIVVSRSLREAEGAEVFDDVRHALEAARAAAVQAGAGEVCVIGGAQLYDLLLEKADRLYLTEVDLAPEGDAVFPDIDESGWTETSAERVEPGEGDDAAFTLRVLDRKR</sequence>
<evidence type="ECO:0000313" key="12">
    <source>
        <dbReference type="Proteomes" id="UP000245168"/>
    </source>
</evidence>
<keyword evidence="5 8" id="KW-0521">NADP</keyword>
<dbReference type="InterPro" id="IPR001796">
    <property type="entry name" value="DHFR_dom"/>
</dbReference>
<dbReference type="GO" id="GO:0005829">
    <property type="term" value="C:cytosol"/>
    <property type="evidence" value="ECO:0007669"/>
    <property type="project" value="TreeGrafter"/>
</dbReference>
<proteinExistence type="inferred from homology"/>
<evidence type="ECO:0000313" key="11">
    <source>
        <dbReference type="EMBL" id="PWE17860.1"/>
    </source>
</evidence>
<dbReference type="AlphaFoldDB" id="A0A2U2BV47"/>
<keyword evidence="4 8" id="KW-0554">One-carbon metabolism</keyword>
<accession>A0A2U2BV47</accession>
<dbReference type="PROSITE" id="PS00075">
    <property type="entry name" value="DHFR_1"/>
    <property type="match status" value="1"/>
</dbReference>
<comment type="catalytic activity">
    <reaction evidence="8">
        <text>(6S)-5,6,7,8-tetrahydrofolate + NADP(+) = 7,8-dihydrofolate + NADPH + H(+)</text>
        <dbReference type="Rhea" id="RHEA:15009"/>
        <dbReference type="ChEBI" id="CHEBI:15378"/>
        <dbReference type="ChEBI" id="CHEBI:57451"/>
        <dbReference type="ChEBI" id="CHEBI:57453"/>
        <dbReference type="ChEBI" id="CHEBI:57783"/>
        <dbReference type="ChEBI" id="CHEBI:58349"/>
        <dbReference type="EC" id="1.5.1.3"/>
    </reaction>
</comment>
<dbReference type="SUPFAM" id="SSF53597">
    <property type="entry name" value="Dihydrofolate reductase-like"/>
    <property type="match status" value="1"/>
</dbReference>
<reference evidence="12" key="1">
    <citation type="submission" date="2018-05" db="EMBL/GenBank/DDBJ databases">
        <authorList>
            <person name="Liu B.-T."/>
        </authorList>
    </citation>
    <scope>NUCLEOTIDE SEQUENCE [LARGE SCALE GENOMIC DNA]</scope>
    <source>
        <strain evidence="12">WD6-1</strain>
    </source>
</reference>
<comment type="function">
    <text evidence="7 8">Key enzyme in folate metabolism. Catalyzes an essential reaction for de novo glycine and purine synthesis, and for DNA precursor synthesis.</text>
</comment>
<dbReference type="EMBL" id="QEXV01000003">
    <property type="protein sequence ID" value="PWE17860.1"/>
    <property type="molecule type" value="Genomic_DNA"/>
</dbReference>
<dbReference type="Proteomes" id="UP000245168">
    <property type="component" value="Unassembled WGS sequence"/>
</dbReference>
<dbReference type="Pfam" id="PF00186">
    <property type="entry name" value="DHFR_1"/>
    <property type="match status" value="1"/>
</dbReference>
<dbReference type="GO" id="GO:0006730">
    <property type="term" value="P:one-carbon metabolic process"/>
    <property type="evidence" value="ECO:0007669"/>
    <property type="project" value="UniProtKB-KW"/>
</dbReference>
<dbReference type="InterPro" id="IPR017925">
    <property type="entry name" value="DHFR_CS"/>
</dbReference>
<dbReference type="PRINTS" id="PR00070">
    <property type="entry name" value="DHFR"/>
</dbReference>
<evidence type="ECO:0000256" key="6">
    <source>
        <dbReference type="ARBA" id="ARBA00023002"/>
    </source>
</evidence>
<feature type="domain" description="DHFR" evidence="10">
    <location>
        <begin position="2"/>
        <end position="166"/>
    </location>
</feature>
<dbReference type="GO" id="GO:0004146">
    <property type="term" value="F:dihydrofolate reductase activity"/>
    <property type="evidence" value="ECO:0007669"/>
    <property type="project" value="UniProtKB-EC"/>
</dbReference>
<dbReference type="GO" id="GO:0070401">
    <property type="term" value="F:NADP+ binding"/>
    <property type="evidence" value="ECO:0007669"/>
    <property type="project" value="UniProtKB-ARBA"/>
</dbReference>
<dbReference type="FunFam" id="3.40.430.10:FF:000001">
    <property type="entry name" value="Dihydrofolate reductase"/>
    <property type="match status" value="1"/>
</dbReference>
<evidence type="ECO:0000256" key="5">
    <source>
        <dbReference type="ARBA" id="ARBA00022857"/>
    </source>
</evidence>
<evidence type="ECO:0000259" key="10">
    <source>
        <dbReference type="PROSITE" id="PS51330"/>
    </source>
</evidence>
<gene>
    <name evidence="11" type="ORF">DDZ18_07895</name>
</gene>
<dbReference type="UniPathway" id="UPA00077">
    <property type="reaction ID" value="UER00158"/>
</dbReference>
<name>A0A2U2BV47_9PROT</name>
<dbReference type="PROSITE" id="PS51330">
    <property type="entry name" value="DHFR_2"/>
    <property type="match status" value="1"/>
</dbReference>
<protein>
    <recommendedName>
        <fullName evidence="3 8">Dihydrofolate reductase</fullName>
        <ecNumber evidence="3 8">1.5.1.3</ecNumber>
    </recommendedName>
</protein>
<dbReference type="InterPro" id="IPR024072">
    <property type="entry name" value="DHFR-like_dom_sf"/>
</dbReference>
<evidence type="ECO:0000256" key="2">
    <source>
        <dbReference type="ARBA" id="ARBA00009539"/>
    </source>
</evidence>
<evidence type="ECO:0000256" key="8">
    <source>
        <dbReference type="PIRNR" id="PIRNR000194"/>
    </source>
</evidence>
<dbReference type="GO" id="GO:0046452">
    <property type="term" value="P:dihydrofolate metabolic process"/>
    <property type="evidence" value="ECO:0007669"/>
    <property type="project" value="TreeGrafter"/>
</dbReference>
<dbReference type="PANTHER" id="PTHR48069">
    <property type="entry name" value="DIHYDROFOLATE REDUCTASE"/>
    <property type="match status" value="1"/>
</dbReference>
<dbReference type="PIRSF" id="PIRSF000194">
    <property type="entry name" value="DHFR"/>
    <property type="match status" value="1"/>
</dbReference>
<evidence type="ECO:0000256" key="3">
    <source>
        <dbReference type="ARBA" id="ARBA00012856"/>
    </source>
</evidence>
<evidence type="ECO:0000256" key="1">
    <source>
        <dbReference type="ARBA" id="ARBA00004903"/>
    </source>
</evidence>